<keyword evidence="2" id="KW-1185">Reference proteome</keyword>
<evidence type="ECO:0000313" key="2">
    <source>
        <dbReference type="Proteomes" id="UP001604267"/>
    </source>
</evidence>
<dbReference type="EMBL" id="JBICYV010000002">
    <property type="protein sequence ID" value="MFG3009562.1"/>
    <property type="molecule type" value="Genomic_DNA"/>
</dbReference>
<dbReference type="SUPFAM" id="SSF48452">
    <property type="entry name" value="TPR-like"/>
    <property type="match status" value="1"/>
</dbReference>
<accession>A0ABW7AXC8</accession>
<reference evidence="1 2" key="1">
    <citation type="submission" date="2024-10" db="EMBL/GenBank/DDBJ databases">
        <title>The Natural Products Discovery Center: Release of the First 8490 Sequenced Strains for Exploring Actinobacteria Biosynthetic Diversity.</title>
        <authorList>
            <person name="Kalkreuter E."/>
            <person name="Kautsar S.A."/>
            <person name="Yang D."/>
            <person name="Bader C.D."/>
            <person name="Teijaro C.N."/>
            <person name="Fluegel L."/>
            <person name="Davis C.M."/>
            <person name="Simpson J.R."/>
            <person name="Lauterbach L."/>
            <person name="Steele A.D."/>
            <person name="Gui C."/>
            <person name="Meng S."/>
            <person name="Li G."/>
            <person name="Viehrig K."/>
            <person name="Ye F."/>
            <person name="Su P."/>
            <person name="Kiefer A.F."/>
            <person name="Nichols A."/>
            <person name="Cepeda A.J."/>
            <person name="Yan W."/>
            <person name="Fan B."/>
            <person name="Jiang Y."/>
            <person name="Adhikari A."/>
            <person name="Zheng C.-J."/>
            <person name="Schuster L."/>
            <person name="Cowan T.M."/>
            <person name="Smanski M.J."/>
            <person name="Chevrette M.G."/>
            <person name="De Carvalho L.P.S."/>
            <person name="Shen B."/>
        </authorList>
    </citation>
    <scope>NUCLEOTIDE SEQUENCE [LARGE SCALE GENOMIC DNA]</scope>
    <source>
        <strain evidence="1 2">NPDC048320</strain>
    </source>
</reference>
<dbReference type="Pfam" id="PF13374">
    <property type="entry name" value="TPR_10"/>
    <property type="match status" value="1"/>
</dbReference>
<evidence type="ECO:0000313" key="1">
    <source>
        <dbReference type="EMBL" id="MFG3009562.1"/>
    </source>
</evidence>
<comment type="caution">
    <text evidence="1">The sequence shown here is derived from an EMBL/GenBank/DDBJ whole genome shotgun (WGS) entry which is preliminary data.</text>
</comment>
<sequence length="270" mass="28724">MGFFRPRARRTKPSPVSRARALYQSGRYAEAEAEASTVVRSRPRDDMDVSLALTVAALSIGAQGRHAEALAAYDEALPVFGRIFGADHWQTLKLRSDRAQQLAALGRHAECEAESAAVVRAATCGTGPEMRLVAAAASNGVVFALNAQGRHVEAEALAREALATLREPDRLLLVLRLGLARSLNGQARHEEALAEAAGADELHRGLPPEQRGQEAGAVDVVAAHALLGLGRDAEARVRAATAHDACLASFGPAHRRTIEARALLDRFDGV</sequence>
<dbReference type="InterPro" id="IPR011990">
    <property type="entry name" value="TPR-like_helical_dom_sf"/>
</dbReference>
<name>A0ABW7AXC8_9ACTN</name>
<proteinExistence type="predicted"/>
<dbReference type="RefSeq" id="WP_392815184.1">
    <property type="nucleotide sequence ID" value="NZ_JBICYV010000002.1"/>
</dbReference>
<protein>
    <submittedName>
        <fullName evidence="1">Tetratricopeptide repeat protein</fullName>
    </submittedName>
</protein>
<gene>
    <name evidence="1" type="ORF">ACGFZB_03730</name>
</gene>
<organism evidence="1 2">
    <name type="scientific">Streptomyces cinerochromogenes</name>
    <dbReference type="NCBI Taxonomy" id="66422"/>
    <lineage>
        <taxon>Bacteria</taxon>
        <taxon>Bacillati</taxon>
        <taxon>Actinomycetota</taxon>
        <taxon>Actinomycetes</taxon>
        <taxon>Kitasatosporales</taxon>
        <taxon>Streptomycetaceae</taxon>
        <taxon>Streptomyces</taxon>
    </lineage>
</organism>
<dbReference type="Proteomes" id="UP001604267">
    <property type="component" value="Unassembled WGS sequence"/>
</dbReference>
<dbReference type="Gene3D" id="1.25.40.10">
    <property type="entry name" value="Tetratricopeptide repeat domain"/>
    <property type="match status" value="1"/>
</dbReference>